<sequence length="178" mass="19361">MDTKEPSKTSAKCFGAPLDCPTLKRKVRRILSLSNFACCSSNSHKEPLVSSTNWLCERHFDGAVFSNENKASLGVIIRDSSSLALASCSEILSKAYTSNEVEAIAVAKALSFAKDLGFKKAVLEGDSLVVIKALLDEDGSLAPYGLLVEDAKILSRGGCTDLKRKYIYIYIYNITLLI</sequence>
<dbReference type="InterPro" id="IPR044730">
    <property type="entry name" value="RNase_H-like_dom_plant"/>
</dbReference>
<dbReference type="Pfam" id="PF13456">
    <property type="entry name" value="RVT_3"/>
    <property type="match status" value="1"/>
</dbReference>
<accession>A0AAW0K1K9</accession>
<dbReference type="InterPro" id="IPR052929">
    <property type="entry name" value="RNase_H-like_EbsB-rel"/>
</dbReference>
<keyword evidence="3" id="KW-1185">Reference proteome</keyword>
<dbReference type="InterPro" id="IPR036397">
    <property type="entry name" value="RNaseH_sf"/>
</dbReference>
<reference evidence="2 3" key="1">
    <citation type="journal article" date="2018" name="Sci. Data">
        <title>The draft genome sequence of cork oak.</title>
        <authorList>
            <person name="Ramos A.M."/>
            <person name="Usie A."/>
            <person name="Barbosa P."/>
            <person name="Barros P.M."/>
            <person name="Capote T."/>
            <person name="Chaves I."/>
            <person name="Simoes F."/>
            <person name="Abreu I."/>
            <person name="Carrasquinho I."/>
            <person name="Faro C."/>
            <person name="Guimaraes J.B."/>
            <person name="Mendonca D."/>
            <person name="Nobrega F."/>
            <person name="Rodrigues L."/>
            <person name="Saibo N.J.M."/>
            <person name="Varela M.C."/>
            <person name="Egas C."/>
            <person name="Matos J."/>
            <person name="Miguel C.M."/>
            <person name="Oliveira M.M."/>
            <person name="Ricardo C.P."/>
            <person name="Goncalves S."/>
        </authorList>
    </citation>
    <scope>NUCLEOTIDE SEQUENCE [LARGE SCALE GENOMIC DNA]</scope>
    <source>
        <strain evidence="3">cv. HL8</strain>
    </source>
</reference>
<gene>
    <name evidence="2" type="ORF">CFP56_026182</name>
</gene>
<dbReference type="InterPro" id="IPR002156">
    <property type="entry name" value="RNaseH_domain"/>
</dbReference>
<name>A0AAW0K1K9_QUESU</name>
<evidence type="ECO:0000313" key="3">
    <source>
        <dbReference type="Proteomes" id="UP000237347"/>
    </source>
</evidence>
<dbReference type="AlphaFoldDB" id="A0AAW0K1K9"/>
<dbReference type="EMBL" id="PKMF04000419">
    <property type="protein sequence ID" value="KAK7832828.1"/>
    <property type="molecule type" value="Genomic_DNA"/>
</dbReference>
<dbReference type="GO" id="GO:0004523">
    <property type="term" value="F:RNA-DNA hybrid ribonuclease activity"/>
    <property type="evidence" value="ECO:0007669"/>
    <property type="project" value="InterPro"/>
</dbReference>
<evidence type="ECO:0000313" key="2">
    <source>
        <dbReference type="EMBL" id="KAK7832828.1"/>
    </source>
</evidence>
<feature type="domain" description="RNase H type-1" evidence="1">
    <location>
        <begin position="60"/>
        <end position="152"/>
    </location>
</feature>
<dbReference type="InterPro" id="IPR012337">
    <property type="entry name" value="RNaseH-like_sf"/>
</dbReference>
<dbReference type="CDD" id="cd06222">
    <property type="entry name" value="RNase_H_like"/>
    <property type="match status" value="1"/>
</dbReference>
<protein>
    <recommendedName>
        <fullName evidence="1">RNase H type-1 domain-containing protein</fullName>
    </recommendedName>
</protein>
<dbReference type="Proteomes" id="UP000237347">
    <property type="component" value="Unassembled WGS sequence"/>
</dbReference>
<dbReference type="SUPFAM" id="SSF53098">
    <property type="entry name" value="Ribonuclease H-like"/>
    <property type="match status" value="1"/>
</dbReference>
<proteinExistence type="predicted"/>
<dbReference type="Gene3D" id="3.30.420.10">
    <property type="entry name" value="Ribonuclease H-like superfamily/Ribonuclease H"/>
    <property type="match status" value="1"/>
</dbReference>
<organism evidence="2 3">
    <name type="scientific">Quercus suber</name>
    <name type="common">Cork oak</name>
    <dbReference type="NCBI Taxonomy" id="58331"/>
    <lineage>
        <taxon>Eukaryota</taxon>
        <taxon>Viridiplantae</taxon>
        <taxon>Streptophyta</taxon>
        <taxon>Embryophyta</taxon>
        <taxon>Tracheophyta</taxon>
        <taxon>Spermatophyta</taxon>
        <taxon>Magnoliopsida</taxon>
        <taxon>eudicotyledons</taxon>
        <taxon>Gunneridae</taxon>
        <taxon>Pentapetalae</taxon>
        <taxon>rosids</taxon>
        <taxon>fabids</taxon>
        <taxon>Fagales</taxon>
        <taxon>Fagaceae</taxon>
        <taxon>Quercus</taxon>
    </lineage>
</organism>
<comment type="caution">
    <text evidence="2">The sequence shown here is derived from an EMBL/GenBank/DDBJ whole genome shotgun (WGS) entry which is preliminary data.</text>
</comment>
<evidence type="ECO:0000259" key="1">
    <source>
        <dbReference type="Pfam" id="PF13456"/>
    </source>
</evidence>
<dbReference type="PANTHER" id="PTHR47074:SF48">
    <property type="entry name" value="POLYNUCLEOTIDYL TRANSFERASE, RIBONUCLEASE H-LIKE SUPERFAMILY PROTEIN"/>
    <property type="match status" value="1"/>
</dbReference>
<dbReference type="PANTHER" id="PTHR47074">
    <property type="entry name" value="BNAC02G40300D PROTEIN"/>
    <property type="match status" value="1"/>
</dbReference>
<dbReference type="GO" id="GO:0003676">
    <property type="term" value="F:nucleic acid binding"/>
    <property type="evidence" value="ECO:0007669"/>
    <property type="project" value="InterPro"/>
</dbReference>